<reference evidence="1 2" key="1">
    <citation type="journal article" date="2019" name="Emerg. Microbes Infect.">
        <title>Comprehensive subspecies identification of 175 nontuberculous mycobacteria species based on 7547 genomic profiles.</title>
        <authorList>
            <person name="Matsumoto Y."/>
            <person name="Kinjo T."/>
            <person name="Motooka D."/>
            <person name="Nabeya D."/>
            <person name="Jung N."/>
            <person name="Uechi K."/>
            <person name="Horii T."/>
            <person name="Iida T."/>
            <person name="Fujita J."/>
            <person name="Nakamura S."/>
        </authorList>
    </citation>
    <scope>NUCLEOTIDE SEQUENCE [LARGE SCALE GENOMIC DNA]</scope>
    <source>
        <strain evidence="1 2">JCM 12687</strain>
    </source>
</reference>
<dbReference type="InterPro" id="IPR029063">
    <property type="entry name" value="SAM-dependent_MTases_sf"/>
</dbReference>
<name>A0ABN6B1E4_9MYCO</name>
<dbReference type="SUPFAM" id="SSF53335">
    <property type="entry name" value="S-adenosyl-L-methionine-dependent methyltransferases"/>
    <property type="match status" value="1"/>
</dbReference>
<gene>
    <name evidence="1" type="ORF">MBRA_04430</name>
</gene>
<sequence>MSQFERAYCCSAAWRLASSAIARALRAQRLGHDILEIGAGSGSVAQQILSKDPELAWVAIDIDPHMTIRSTPSSVV</sequence>
<evidence type="ECO:0000313" key="1">
    <source>
        <dbReference type="EMBL" id="BBZ10248.1"/>
    </source>
</evidence>
<evidence type="ECO:0000313" key="2">
    <source>
        <dbReference type="Proteomes" id="UP000467379"/>
    </source>
</evidence>
<organism evidence="1 2">
    <name type="scientific">Mycobacterium branderi</name>
    <dbReference type="NCBI Taxonomy" id="43348"/>
    <lineage>
        <taxon>Bacteria</taxon>
        <taxon>Bacillati</taxon>
        <taxon>Actinomycetota</taxon>
        <taxon>Actinomycetes</taxon>
        <taxon>Mycobacteriales</taxon>
        <taxon>Mycobacteriaceae</taxon>
        <taxon>Mycobacterium</taxon>
    </lineage>
</organism>
<keyword evidence="2" id="KW-1185">Reference proteome</keyword>
<protein>
    <submittedName>
        <fullName evidence="1">Uncharacterized protein</fullName>
    </submittedName>
</protein>
<dbReference type="Proteomes" id="UP000467379">
    <property type="component" value="Chromosome"/>
</dbReference>
<proteinExistence type="predicted"/>
<dbReference type="EMBL" id="AP022606">
    <property type="protein sequence ID" value="BBZ10248.1"/>
    <property type="molecule type" value="Genomic_DNA"/>
</dbReference>
<dbReference type="Gene3D" id="3.40.50.150">
    <property type="entry name" value="Vaccinia Virus protein VP39"/>
    <property type="match status" value="1"/>
</dbReference>
<accession>A0ABN6B1E4</accession>